<evidence type="ECO:0000256" key="2">
    <source>
        <dbReference type="ARBA" id="ARBA00022525"/>
    </source>
</evidence>
<dbReference type="Proteomes" id="UP000677054">
    <property type="component" value="Unassembled WGS sequence"/>
</dbReference>
<evidence type="ECO:0000313" key="6">
    <source>
        <dbReference type="Proteomes" id="UP000677054"/>
    </source>
</evidence>
<dbReference type="InterPro" id="IPR019791">
    <property type="entry name" value="Haem_peroxidase_animal"/>
</dbReference>
<dbReference type="InterPro" id="IPR037120">
    <property type="entry name" value="Haem_peroxidase_sf_animal"/>
</dbReference>
<dbReference type="GO" id="GO:0004601">
    <property type="term" value="F:peroxidase activity"/>
    <property type="evidence" value="ECO:0007669"/>
    <property type="project" value="UniProtKB-KW"/>
</dbReference>
<dbReference type="InterPro" id="IPR010255">
    <property type="entry name" value="Haem_peroxidase_sf"/>
</dbReference>
<dbReference type="Gene3D" id="1.10.640.10">
    <property type="entry name" value="Haem peroxidase domain superfamily, animal type"/>
    <property type="match status" value="2"/>
</dbReference>
<dbReference type="PANTHER" id="PTHR11475">
    <property type="entry name" value="OXIDASE/PEROXIDASE"/>
    <property type="match status" value="1"/>
</dbReference>
<dbReference type="AlphaFoldDB" id="A0A7R9AH21"/>
<dbReference type="GO" id="GO:0006979">
    <property type="term" value="P:response to oxidative stress"/>
    <property type="evidence" value="ECO:0007669"/>
    <property type="project" value="InterPro"/>
</dbReference>
<organism evidence="5">
    <name type="scientific">Darwinula stevensoni</name>
    <dbReference type="NCBI Taxonomy" id="69355"/>
    <lineage>
        <taxon>Eukaryota</taxon>
        <taxon>Metazoa</taxon>
        <taxon>Ecdysozoa</taxon>
        <taxon>Arthropoda</taxon>
        <taxon>Crustacea</taxon>
        <taxon>Oligostraca</taxon>
        <taxon>Ostracoda</taxon>
        <taxon>Podocopa</taxon>
        <taxon>Podocopida</taxon>
        <taxon>Darwinulocopina</taxon>
        <taxon>Darwinuloidea</taxon>
        <taxon>Darwinulidae</taxon>
        <taxon>Darwinula</taxon>
    </lineage>
</organism>
<keyword evidence="6" id="KW-1185">Reference proteome</keyword>
<gene>
    <name evidence="5" type="ORF">DSTB1V02_LOCUS13918</name>
</gene>
<dbReference type="PRINTS" id="PR00457">
    <property type="entry name" value="ANPEROXIDASE"/>
</dbReference>
<proteinExistence type="predicted"/>
<evidence type="ECO:0000256" key="1">
    <source>
        <dbReference type="ARBA" id="ARBA00004613"/>
    </source>
</evidence>
<evidence type="ECO:0000313" key="5">
    <source>
        <dbReference type="EMBL" id="CAD7254172.1"/>
    </source>
</evidence>
<reference evidence="5" key="1">
    <citation type="submission" date="2020-11" db="EMBL/GenBank/DDBJ databases">
        <authorList>
            <person name="Tran Van P."/>
        </authorList>
    </citation>
    <scope>NUCLEOTIDE SEQUENCE</scope>
</reference>
<keyword evidence="3" id="KW-0575">Peroxidase</keyword>
<dbReference type="PANTHER" id="PTHR11475:SF4">
    <property type="entry name" value="CHORION PEROXIDASE"/>
    <property type="match status" value="1"/>
</dbReference>
<dbReference type="SUPFAM" id="SSF48113">
    <property type="entry name" value="Heme-dependent peroxidases"/>
    <property type="match status" value="2"/>
</dbReference>
<dbReference type="Pfam" id="PF03098">
    <property type="entry name" value="An_peroxidase"/>
    <property type="match status" value="2"/>
</dbReference>
<sequence length="596" mass="66430">MILLMREHNRVAKVLATLNPHWEDETLFQEARRILIAEIQHITYDEFLKTILDGVQYKNAGLEIDPSGYFTGYDSKVDPGIENSVAIGVVGFLGTTFPPTPVDQATSTKEVNKFENSDLDSLLSGLLVSSTPTLSSAFGSEEASRDLWAYMVQQERDHGLPGYAKYRERCGLGTSKNFSDLADDISSAGIASLEELYGSPNDVDLVAGGLMEGPAHGGLLGRTFSCLLGEQLKRVRLGDRFWYENDFPPNQFSKEQLAEIKKVTLASLLCVNSGLERVQSQVFLVPDPFLNAPVMCKTIRRMSLEPWREVGPRELIVPPRLLDLSVEKAKESLKKRQDMEKLVFERGRVVSPDSAIWKASGFQQPNDAALRVANTSIVLEFVTQELTNLFLLKSPNRTASLRLKRQALFLPRGPELNAVFVGDRLPQPPPSFCPDGEETRPCDPKSPFRTFSGWCNNLAAPHFGKELTLFDRLLAPKYEDGISTPRLRSVLGGPLPSPRVISTFVHPDVSHPNQRYSLVFMQFGQFLDHDVTMTPVHRGFQKSVLDCRSCDSSHQVHPECFPIPVPPGDPFFPPMDFGRPRCISFVRSLPGQTKLG</sequence>
<dbReference type="GO" id="GO:0005576">
    <property type="term" value="C:extracellular region"/>
    <property type="evidence" value="ECO:0007669"/>
    <property type="project" value="UniProtKB-SubCell"/>
</dbReference>
<keyword evidence="3" id="KW-0560">Oxidoreductase</keyword>
<dbReference type="OrthoDB" id="823504at2759"/>
<protein>
    <submittedName>
        <fullName evidence="5">Uncharacterized protein</fullName>
    </submittedName>
</protein>
<accession>A0A7R9AH21</accession>
<dbReference type="GO" id="GO:0020037">
    <property type="term" value="F:heme binding"/>
    <property type="evidence" value="ECO:0007669"/>
    <property type="project" value="InterPro"/>
</dbReference>
<keyword evidence="2" id="KW-0964">Secreted</keyword>
<dbReference type="EMBL" id="CAJPEV010008158">
    <property type="protein sequence ID" value="CAG0905142.1"/>
    <property type="molecule type" value="Genomic_DNA"/>
</dbReference>
<comment type="subcellular location">
    <subcellularLocation>
        <location evidence="1">Secreted</location>
    </subcellularLocation>
</comment>
<evidence type="ECO:0000256" key="4">
    <source>
        <dbReference type="ARBA" id="ARBA00023180"/>
    </source>
</evidence>
<evidence type="ECO:0000256" key="3">
    <source>
        <dbReference type="ARBA" id="ARBA00022559"/>
    </source>
</evidence>
<dbReference type="EMBL" id="LR907675">
    <property type="protein sequence ID" value="CAD7254172.1"/>
    <property type="molecule type" value="Genomic_DNA"/>
</dbReference>
<keyword evidence="4" id="KW-0325">Glycoprotein</keyword>
<dbReference type="PROSITE" id="PS50292">
    <property type="entry name" value="PEROXIDASE_3"/>
    <property type="match status" value="2"/>
</dbReference>
<name>A0A7R9AH21_9CRUS</name>